<proteinExistence type="inferred from homology"/>
<dbReference type="Proteomes" id="UP000005225">
    <property type="component" value="Unassembled WGS sequence"/>
</dbReference>
<dbReference type="HOGENOM" id="CLU_058171_1_0_1"/>
<evidence type="ECO:0000313" key="7">
    <source>
        <dbReference type="Proteomes" id="UP000005225"/>
    </source>
</evidence>
<dbReference type="PRINTS" id="PR00395">
    <property type="entry name" value="RIBOSOMALS2"/>
</dbReference>
<evidence type="ECO:0000256" key="1">
    <source>
        <dbReference type="ARBA" id="ARBA00006242"/>
    </source>
</evidence>
<reference evidence="6" key="2">
    <citation type="submission" date="2025-08" db="UniProtKB">
        <authorList>
            <consortium name="Ensembl"/>
        </authorList>
    </citation>
    <scope>IDENTIFICATION</scope>
</reference>
<reference evidence="6" key="3">
    <citation type="submission" date="2025-09" db="UniProtKB">
        <authorList>
            <consortium name="Ensembl"/>
        </authorList>
    </citation>
    <scope>IDENTIFICATION</scope>
</reference>
<dbReference type="SUPFAM" id="SSF52313">
    <property type="entry name" value="Ribosomal protein S2"/>
    <property type="match status" value="1"/>
</dbReference>
<protein>
    <recommendedName>
        <fullName evidence="4">40S ribosomal protein SA</fullName>
    </recommendedName>
</protein>
<keyword evidence="2" id="KW-0689">Ribosomal protein</keyword>
<keyword evidence="3" id="KW-0687">Ribonucleoprotein</keyword>
<dbReference type="GeneTree" id="ENSGT00950000183099"/>
<keyword evidence="7" id="KW-1185">Reference proteome</keyword>
<dbReference type="GO" id="GO:0006412">
    <property type="term" value="P:translation"/>
    <property type="evidence" value="ECO:0007669"/>
    <property type="project" value="InterPro"/>
</dbReference>
<reference evidence="7" key="1">
    <citation type="submission" date="2011-03" db="EMBL/GenBank/DDBJ databases">
        <title>Version 3 of the genome sequence of Otolemur garnettii (Bushbaby).</title>
        <authorList>
            <consortium name="The Broad Institute Genome Sequencing Platform"/>
            <person name="Di Palma F."/>
            <person name="Johnson J."/>
            <person name="Lander E.S."/>
            <person name="Lindblad-Toh K."/>
            <person name="Jaffe D.B."/>
            <person name="Gnerre S."/>
            <person name="MacCallum I."/>
            <person name="Przybylski D."/>
            <person name="Ribeiro F.J."/>
            <person name="Burton J.N."/>
            <person name="Walker B.J."/>
            <person name="Sharpe T."/>
            <person name="Hall G."/>
        </authorList>
    </citation>
    <scope>NUCLEOTIDE SEQUENCE [LARGE SCALE GENOMIC DNA]</scope>
</reference>
<dbReference type="AlphaFoldDB" id="H0XTV1"/>
<dbReference type="Ensembl" id="ENSOGAT00000027793.1">
    <property type="protein sequence ID" value="ENSOGAP00000019543.1"/>
    <property type="gene ID" value="ENSOGAG00000030664.1"/>
</dbReference>
<accession>H0XTV1</accession>
<dbReference type="GO" id="GO:0003735">
    <property type="term" value="F:structural constituent of ribosome"/>
    <property type="evidence" value="ECO:0007669"/>
    <property type="project" value="InterPro"/>
</dbReference>
<evidence type="ECO:0000256" key="3">
    <source>
        <dbReference type="ARBA" id="ARBA00023274"/>
    </source>
</evidence>
<name>H0XTV1_OTOGA</name>
<evidence type="ECO:0000313" key="6">
    <source>
        <dbReference type="Ensembl" id="ENSOGAP00000019543.1"/>
    </source>
</evidence>
<evidence type="ECO:0000256" key="2">
    <source>
        <dbReference type="ARBA" id="ARBA00022980"/>
    </source>
</evidence>
<dbReference type="InterPro" id="IPR032281">
    <property type="entry name" value="Ribosomal_uS2_C"/>
</dbReference>
<comment type="similarity">
    <text evidence="1">Belongs to the universal ribosomal protein uS2 family.</text>
</comment>
<dbReference type="PANTHER" id="PTHR11489">
    <property type="entry name" value="40S RIBOSOMAL PROTEIN SA"/>
    <property type="match status" value="1"/>
</dbReference>
<dbReference type="Pfam" id="PF16122">
    <property type="entry name" value="40S_SA_C"/>
    <property type="match status" value="1"/>
</dbReference>
<dbReference type="EMBL" id="AAQR03165214">
    <property type="status" value="NOT_ANNOTATED_CDS"/>
    <property type="molecule type" value="Genomic_DNA"/>
</dbReference>
<dbReference type="GO" id="GO:0015935">
    <property type="term" value="C:small ribosomal subunit"/>
    <property type="evidence" value="ECO:0007669"/>
    <property type="project" value="InterPro"/>
</dbReference>
<feature type="domain" description="Small ribosomal subunit protein uS2 C-terminal" evidence="5">
    <location>
        <begin position="189"/>
        <end position="262"/>
    </location>
</feature>
<dbReference type="Gene3D" id="3.40.50.10490">
    <property type="entry name" value="Glucose-6-phosphate isomerase like protein, domain 1"/>
    <property type="match status" value="1"/>
</dbReference>
<dbReference type="eggNOG" id="KOG0830">
    <property type="taxonomic scope" value="Eukaryota"/>
</dbReference>
<dbReference type="InParanoid" id="H0XTV1"/>
<dbReference type="InterPro" id="IPR023591">
    <property type="entry name" value="Ribosomal_uS2_flav_dom_sf"/>
</dbReference>
<evidence type="ECO:0000256" key="4">
    <source>
        <dbReference type="ARBA" id="ARBA00035401"/>
    </source>
</evidence>
<dbReference type="STRING" id="30611.ENSOGAP00000019543"/>
<sequence length="268" mass="30021">MSRALDVLQMKEEDVLKFLNNRAHLGVTNLDFQMEQYIYKRKSDGIYVINLKRTQEKLLLAAQDLAGVSVTSSKNTCQRAVLKSTAATGATTSAGSFTLGTFTNQTQAVFWEPHLLVVIDPKADHQPLMKVSYVLPTDILCNRFSSYVDVTIPCHTRKLTQWMLAGEVLRMHGTISCEYPWEVMPDLSFYRDPKVIEKEAQGATEKALTQEDQGEWAAPTPEFTAAQPQITQLSSVPIQQFPTEDWSAQLTTEWCKAPTAERVGTATE</sequence>
<dbReference type="InterPro" id="IPR001865">
    <property type="entry name" value="Ribosomal_uS2"/>
</dbReference>
<dbReference type="InterPro" id="IPR005707">
    <property type="entry name" value="Ribosomal_uS2_euk/arc"/>
</dbReference>
<evidence type="ECO:0000259" key="5">
    <source>
        <dbReference type="Pfam" id="PF16122"/>
    </source>
</evidence>
<organism evidence="6 7">
    <name type="scientific">Otolemur garnettii</name>
    <name type="common">Small-eared galago</name>
    <name type="synonym">Garnett's greater bushbaby</name>
    <dbReference type="NCBI Taxonomy" id="30611"/>
    <lineage>
        <taxon>Eukaryota</taxon>
        <taxon>Metazoa</taxon>
        <taxon>Chordata</taxon>
        <taxon>Craniata</taxon>
        <taxon>Vertebrata</taxon>
        <taxon>Euteleostomi</taxon>
        <taxon>Mammalia</taxon>
        <taxon>Eutheria</taxon>
        <taxon>Euarchontoglires</taxon>
        <taxon>Primates</taxon>
        <taxon>Strepsirrhini</taxon>
        <taxon>Lorisiformes</taxon>
        <taxon>Galagidae</taxon>
        <taxon>Otolemur</taxon>
    </lineage>
</organism>